<comment type="caution">
    <text evidence="4">The sequence shown here is derived from an EMBL/GenBank/DDBJ whole genome shotgun (WGS) entry which is preliminary data.</text>
</comment>
<dbReference type="AlphaFoldDB" id="A0A1U7LH15"/>
<gene>
    <name evidence="4" type="ORF">NEOLI_004653</name>
</gene>
<evidence type="ECO:0000256" key="1">
    <source>
        <dbReference type="PROSITE-ProRule" id="PRU00094"/>
    </source>
</evidence>
<feature type="domain" description="GATA-type" evidence="3">
    <location>
        <begin position="1"/>
        <end position="63"/>
    </location>
</feature>
<accession>A0A1U7LH15</accession>
<evidence type="ECO:0000313" key="4">
    <source>
        <dbReference type="EMBL" id="OLL21918.1"/>
    </source>
</evidence>
<keyword evidence="1" id="KW-0863">Zinc-finger</keyword>
<reference evidence="4 5" key="1">
    <citation type="submission" date="2016-04" db="EMBL/GenBank/DDBJ databases">
        <title>Evolutionary innovation and constraint leading to complex multicellularity in the Ascomycota.</title>
        <authorList>
            <person name="Cisse O."/>
            <person name="Nguyen A."/>
            <person name="Hewitt D.A."/>
            <person name="Jedd G."/>
            <person name="Stajich J.E."/>
        </authorList>
    </citation>
    <scope>NUCLEOTIDE SEQUENCE [LARGE SCALE GENOMIC DNA]</scope>
    <source>
        <strain evidence="4 5">DAH-3</strain>
    </source>
</reference>
<dbReference type="GO" id="GO:0008270">
    <property type="term" value="F:zinc ion binding"/>
    <property type="evidence" value="ECO:0007669"/>
    <property type="project" value="UniProtKB-KW"/>
</dbReference>
<name>A0A1U7LH15_NEOID</name>
<feature type="region of interest" description="Disordered" evidence="2">
    <location>
        <begin position="61"/>
        <end position="81"/>
    </location>
</feature>
<dbReference type="PANTHER" id="PTHR39147:SF1">
    <property type="entry name" value="PROTEIN SPT21"/>
    <property type="match status" value="1"/>
</dbReference>
<dbReference type="EMBL" id="LXFE01004144">
    <property type="protein sequence ID" value="OLL21918.1"/>
    <property type="molecule type" value="Genomic_DNA"/>
</dbReference>
<dbReference type="PANTHER" id="PTHR39147">
    <property type="entry name" value="PROTEIN SPT21"/>
    <property type="match status" value="1"/>
</dbReference>
<evidence type="ECO:0000259" key="3">
    <source>
        <dbReference type="PROSITE" id="PS50114"/>
    </source>
</evidence>
<protein>
    <submittedName>
        <fullName evidence="4">CENP-A multicopy suppressor protein 2</fullName>
    </submittedName>
</protein>
<dbReference type="InterPro" id="IPR000679">
    <property type="entry name" value="Znf_GATA"/>
</dbReference>
<dbReference type="GO" id="GO:0030466">
    <property type="term" value="P:silent mating-type cassette heterochromatin formation"/>
    <property type="evidence" value="ECO:0007669"/>
    <property type="project" value="TreeGrafter"/>
</dbReference>
<dbReference type="FunFam" id="3.30.50.10:FF:000059">
    <property type="entry name" value="Similar to transcription factor Zn, GATA"/>
    <property type="match status" value="1"/>
</dbReference>
<dbReference type="Pfam" id="PF00320">
    <property type="entry name" value="GATA"/>
    <property type="match status" value="1"/>
</dbReference>
<dbReference type="GO" id="GO:0000183">
    <property type="term" value="P:rDNA heterochromatin formation"/>
    <property type="evidence" value="ECO:0007669"/>
    <property type="project" value="TreeGrafter"/>
</dbReference>
<keyword evidence="1" id="KW-0479">Metal-binding</keyword>
<dbReference type="GO" id="GO:0043565">
    <property type="term" value="F:sequence-specific DNA binding"/>
    <property type="evidence" value="ECO:0007669"/>
    <property type="project" value="InterPro"/>
</dbReference>
<dbReference type="GO" id="GO:0006357">
    <property type="term" value="P:regulation of transcription by RNA polymerase II"/>
    <property type="evidence" value="ECO:0007669"/>
    <property type="project" value="TreeGrafter"/>
</dbReference>
<dbReference type="SMART" id="SM00401">
    <property type="entry name" value="ZnF_GATA"/>
    <property type="match status" value="1"/>
</dbReference>
<proteinExistence type="predicted"/>
<dbReference type="SUPFAM" id="SSF57716">
    <property type="entry name" value="Glucocorticoid receptor-like (DNA-binding domain)"/>
    <property type="match status" value="1"/>
</dbReference>
<keyword evidence="5" id="KW-1185">Reference proteome</keyword>
<dbReference type="PROSITE" id="PS50114">
    <property type="entry name" value="GATA_ZN_FINGER_2"/>
    <property type="match status" value="1"/>
</dbReference>
<evidence type="ECO:0000313" key="5">
    <source>
        <dbReference type="Proteomes" id="UP000186594"/>
    </source>
</evidence>
<dbReference type="Gene3D" id="3.30.50.10">
    <property type="entry name" value="Erythroid Transcription Factor GATA-1, subunit A"/>
    <property type="match status" value="1"/>
</dbReference>
<dbReference type="CDD" id="cd00202">
    <property type="entry name" value="ZnF_GATA"/>
    <property type="match status" value="1"/>
</dbReference>
<organism evidence="4 5">
    <name type="scientific">Neolecta irregularis (strain DAH-3)</name>
    <dbReference type="NCBI Taxonomy" id="1198029"/>
    <lineage>
        <taxon>Eukaryota</taxon>
        <taxon>Fungi</taxon>
        <taxon>Dikarya</taxon>
        <taxon>Ascomycota</taxon>
        <taxon>Taphrinomycotina</taxon>
        <taxon>Neolectales</taxon>
        <taxon>Neolectaceae</taxon>
        <taxon>Neolecta</taxon>
    </lineage>
</organism>
<evidence type="ECO:0000256" key="2">
    <source>
        <dbReference type="SAM" id="MobiDB-lite"/>
    </source>
</evidence>
<keyword evidence="1" id="KW-0862">Zinc</keyword>
<dbReference type="InterPro" id="IPR013088">
    <property type="entry name" value="Znf_NHR/GATA"/>
</dbReference>
<dbReference type="InterPro" id="IPR042403">
    <property type="entry name" value="Spt21/Ams2"/>
</dbReference>
<dbReference type="Proteomes" id="UP000186594">
    <property type="component" value="Unassembled WGS sequence"/>
</dbReference>
<sequence>MPMFCHNCGTIRTTAWRKVKDDEGNEMVLCNPCGLYSAKWGKLRPQNFWEKDEEAKLKVSRKRKKCDENADGNPRARKKMHTRPPTMMELLQPCSQPRQIQSSPVRRKFEVGTPREPLSEMDSFFNSRHRAKKVATLDKENECPKTAEAKSEIDVLLQTPTKSTGSKTSPRVNLSPWRTSLFSHTKIATPLTVRKSFESALYSSPPQLCTDKTNFWSETPTSPVVLSIAGTLDFEEFFKNPGDVLGSDIAGFLGSEM</sequence>
<dbReference type="OrthoDB" id="3199820at2759"/>